<dbReference type="OrthoDB" id="6506078at2759"/>
<dbReference type="PANTHER" id="PTHR11886:SF35">
    <property type="entry name" value="DYNEIN LIGHT CHAIN"/>
    <property type="match status" value="1"/>
</dbReference>
<keyword evidence="1" id="KW-0505">Motor protein</keyword>
<evidence type="ECO:0000256" key="1">
    <source>
        <dbReference type="RuleBase" id="RU365010"/>
    </source>
</evidence>
<evidence type="ECO:0000313" key="3">
    <source>
        <dbReference type="Proteomes" id="UP000267029"/>
    </source>
</evidence>
<dbReference type="CDD" id="cd21450">
    <property type="entry name" value="DLC-like_DYNLL1-like"/>
    <property type="match status" value="1"/>
</dbReference>
<evidence type="ECO:0000313" key="2">
    <source>
        <dbReference type="EMBL" id="VDD77758.1"/>
    </source>
</evidence>
<gene>
    <name evidence="2" type="ORF">MCOS_LOCUS3761</name>
</gene>
<protein>
    <recommendedName>
        <fullName evidence="1">Dynein light chain</fullName>
    </recommendedName>
</protein>
<keyword evidence="3" id="KW-1185">Reference proteome</keyword>
<dbReference type="STRING" id="53468.A0A0R3UA12"/>
<dbReference type="GO" id="GO:0045505">
    <property type="term" value="F:dynein intermediate chain binding"/>
    <property type="evidence" value="ECO:0007669"/>
    <property type="project" value="TreeGrafter"/>
</dbReference>
<dbReference type="WBParaSite" id="MCU_011630-RA">
    <property type="protein sequence ID" value="MCU_011630-RA"/>
    <property type="gene ID" value="MCU_011630"/>
</dbReference>
<name>A0A0R3UA12_MESCO</name>
<dbReference type="InterPro" id="IPR037177">
    <property type="entry name" value="DLC_sf"/>
</dbReference>
<dbReference type="EMBL" id="UXSR01000977">
    <property type="protein sequence ID" value="VDD77758.1"/>
    <property type="molecule type" value="Genomic_DNA"/>
</dbReference>
<evidence type="ECO:0000313" key="4">
    <source>
        <dbReference type="WBParaSite" id="MCU_011630-RA"/>
    </source>
</evidence>
<dbReference type="Proteomes" id="UP000267029">
    <property type="component" value="Unassembled WGS sequence"/>
</dbReference>
<proteinExistence type="inferred from homology"/>
<dbReference type="GO" id="GO:0005874">
    <property type="term" value="C:microtubule"/>
    <property type="evidence" value="ECO:0007669"/>
    <property type="project" value="UniProtKB-KW"/>
</dbReference>
<organism evidence="2 3">
    <name type="scientific">Mesocestoides corti</name>
    <name type="common">Flatworm</name>
    <dbReference type="NCBI Taxonomy" id="53468"/>
    <lineage>
        <taxon>Eukaryota</taxon>
        <taxon>Metazoa</taxon>
        <taxon>Spiralia</taxon>
        <taxon>Lophotrochozoa</taxon>
        <taxon>Platyhelminthes</taxon>
        <taxon>Cestoda</taxon>
        <taxon>Eucestoda</taxon>
        <taxon>Cyclophyllidea</taxon>
        <taxon>Mesocestoididae</taxon>
        <taxon>Mesocestoides</taxon>
    </lineage>
</organism>
<dbReference type="Gene3D" id="3.30.740.10">
    <property type="entry name" value="Protein Inhibitor Of Neuronal Nitric Oxide Synthase"/>
    <property type="match status" value="1"/>
</dbReference>
<comment type="subcellular location">
    <subcellularLocation>
        <location evidence="1">Cytoplasm</location>
        <location evidence="1">Cytoskeleton</location>
    </subcellularLocation>
</comment>
<keyword evidence="1" id="KW-0493">Microtubule</keyword>
<dbReference type="GO" id="GO:0007017">
    <property type="term" value="P:microtubule-based process"/>
    <property type="evidence" value="ECO:0007669"/>
    <property type="project" value="InterPro"/>
</dbReference>
<sequence>MSHCPKHHRRNRVIDDPCEMRPEFYKKDLSKKNEPIILDTVQSACQIYDDLVDLSSAIKQTLDETFGPTWHVIVGPNFASHIMHEKKAFAHVKCNNLSFLIYKYG</sequence>
<keyword evidence="1" id="KW-0963">Cytoplasm</keyword>
<reference evidence="4" key="2">
    <citation type="submission" date="2019-11" db="UniProtKB">
        <authorList>
            <consortium name="WormBaseParasite"/>
        </authorList>
    </citation>
    <scope>IDENTIFICATION</scope>
</reference>
<accession>A0A0R3UA12</accession>
<dbReference type="PANTHER" id="PTHR11886">
    <property type="entry name" value="DYNEIN LIGHT CHAIN"/>
    <property type="match status" value="1"/>
</dbReference>
<dbReference type="Pfam" id="PF01221">
    <property type="entry name" value="Dynein_light"/>
    <property type="match status" value="1"/>
</dbReference>
<keyword evidence="1" id="KW-0243">Dynein</keyword>
<dbReference type="SUPFAM" id="SSF54648">
    <property type="entry name" value="DLC"/>
    <property type="match status" value="1"/>
</dbReference>
<dbReference type="AlphaFoldDB" id="A0A0R3UA12"/>
<keyword evidence="1" id="KW-0206">Cytoskeleton</keyword>
<reference evidence="2 3" key="1">
    <citation type="submission" date="2018-10" db="EMBL/GenBank/DDBJ databases">
        <authorList>
            <consortium name="Pathogen Informatics"/>
        </authorList>
    </citation>
    <scope>NUCLEOTIDE SEQUENCE [LARGE SCALE GENOMIC DNA]</scope>
</reference>
<dbReference type="GO" id="GO:0005868">
    <property type="term" value="C:cytoplasmic dynein complex"/>
    <property type="evidence" value="ECO:0007669"/>
    <property type="project" value="TreeGrafter"/>
</dbReference>
<comment type="similarity">
    <text evidence="1">Belongs to the dynein light chain family.</text>
</comment>
<dbReference type="InterPro" id="IPR001372">
    <property type="entry name" value="Dynein_light_chain_typ-1/2"/>
</dbReference>
<dbReference type="SMART" id="SM01375">
    <property type="entry name" value="Dynein_light"/>
    <property type="match status" value="1"/>
</dbReference>